<protein>
    <submittedName>
        <fullName evidence="2">Uncharacterized protein</fullName>
    </submittedName>
</protein>
<name>A0A9D4F831_DREPO</name>
<feature type="transmembrane region" description="Helical" evidence="1">
    <location>
        <begin position="14"/>
        <end position="37"/>
    </location>
</feature>
<dbReference type="EMBL" id="JAIWYP010000007">
    <property type="protein sequence ID" value="KAH3794094.1"/>
    <property type="molecule type" value="Genomic_DNA"/>
</dbReference>
<evidence type="ECO:0000256" key="1">
    <source>
        <dbReference type="SAM" id="Phobius"/>
    </source>
</evidence>
<keyword evidence="1" id="KW-0812">Transmembrane</keyword>
<evidence type="ECO:0000313" key="2">
    <source>
        <dbReference type="EMBL" id="KAH3794094.1"/>
    </source>
</evidence>
<dbReference type="Proteomes" id="UP000828390">
    <property type="component" value="Unassembled WGS sequence"/>
</dbReference>
<gene>
    <name evidence="2" type="ORF">DPMN_147625</name>
</gene>
<dbReference type="AlphaFoldDB" id="A0A9D4F831"/>
<reference evidence="2" key="2">
    <citation type="submission" date="2020-11" db="EMBL/GenBank/DDBJ databases">
        <authorList>
            <person name="McCartney M.A."/>
            <person name="Auch B."/>
            <person name="Kono T."/>
            <person name="Mallez S."/>
            <person name="Becker A."/>
            <person name="Gohl D.M."/>
            <person name="Silverstein K.A.T."/>
            <person name="Koren S."/>
            <person name="Bechman K.B."/>
            <person name="Herman A."/>
            <person name="Abrahante J.E."/>
            <person name="Garbe J."/>
        </authorList>
    </citation>
    <scope>NUCLEOTIDE SEQUENCE</scope>
    <source>
        <strain evidence="2">Duluth1</strain>
        <tissue evidence="2">Whole animal</tissue>
    </source>
</reference>
<reference evidence="2" key="1">
    <citation type="journal article" date="2019" name="bioRxiv">
        <title>The Genome of the Zebra Mussel, Dreissena polymorpha: A Resource for Invasive Species Research.</title>
        <authorList>
            <person name="McCartney M.A."/>
            <person name="Auch B."/>
            <person name="Kono T."/>
            <person name="Mallez S."/>
            <person name="Zhang Y."/>
            <person name="Obille A."/>
            <person name="Becker A."/>
            <person name="Abrahante J.E."/>
            <person name="Garbe J."/>
            <person name="Badalamenti J.P."/>
            <person name="Herman A."/>
            <person name="Mangelson H."/>
            <person name="Liachko I."/>
            <person name="Sullivan S."/>
            <person name="Sone E.D."/>
            <person name="Koren S."/>
            <person name="Silverstein K.A.T."/>
            <person name="Beckman K.B."/>
            <person name="Gohl D.M."/>
        </authorList>
    </citation>
    <scope>NUCLEOTIDE SEQUENCE</scope>
    <source>
        <strain evidence="2">Duluth1</strain>
        <tissue evidence="2">Whole animal</tissue>
    </source>
</reference>
<keyword evidence="1" id="KW-1133">Transmembrane helix</keyword>
<organism evidence="2 3">
    <name type="scientific">Dreissena polymorpha</name>
    <name type="common">Zebra mussel</name>
    <name type="synonym">Mytilus polymorpha</name>
    <dbReference type="NCBI Taxonomy" id="45954"/>
    <lineage>
        <taxon>Eukaryota</taxon>
        <taxon>Metazoa</taxon>
        <taxon>Spiralia</taxon>
        <taxon>Lophotrochozoa</taxon>
        <taxon>Mollusca</taxon>
        <taxon>Bivalvia</taxon>
        <taxon>Autobranchia</taxon>
        <taxon>Heteroconchia</taxon>
        <taxon>Euheterodonta</taxon>
        <taxon>Imparidentia</taxon>
        <taxon>Neoheterodontei</taxon>
        <taxon>Myida</taxon>
        <taxon>Dreissenoidea</taxon>
        <taxon>Dreissenidae</taxon>
        <taxon>Dreissena</taxon>
    </lineage>
</organism>
<keyword evidence="3" id="KW-1185">Reference proteome</keyword>
<proteinExistence type="predicted"/>
<evidence type="ECO:0000313" key="3">
    <source>
        <dbReference type="Proteomes" id="UP000828390"/>
    </source>
</evidence>
<keyword evidence="1" id="KW-0472">Membrane</keyword>
<sequence>MLVCDHSDPSPFCSSYVCTCLCVTILTPGLILPALFVGERELDESKPIRAQLKTPDAKQPSIFLRYKESDPDKGHIKVYPGCLK</sequence>
<accession>A0A9D4F831</accession>
<comment type="caution">
    <text evidence="2">The sequence shown here is derived from an EMBL/GenBank/DDBJ whole genome shotgun (WGS) entry which is preliminary data.</text>
</comment>